<evidence type="ECO:0000256" key="1">
    <source>
        <dbReference type="SAM" id="MobiDB-lite"/>
    </source>
</evidence>
<feature type="compositionally biased region" description="Polar residues" evidence="1">
    <location>
        <begin position="83"/>
        <end position="92"/>
    </location>
</feature>
<proteinExistence type="predicted"/>
<dbReference type="AlphaFoldDB" id="A0A5J4Z7Z6"/>
<evidence type="ECO:0000313" key="3">
    <source>
        <dbReference type="Proteomes" id="UP000324585"/>
    </source>
</evidence>
<feature type="region of interest" description="Disordered" evidence="1">
    <location>
        <begin position="45"/>
        <end position="98"/>
    </location>
</feature>
<accession>A0A5J4Z7Z6</accession>
<dbReference type="Proteomes" id="UP000324585">
    <property type="component" value="Unassembled WGS sequence"/>
</dbReference>
<sequence length="177" mass="19631">MLPQNHRQVLQNLTCHSIDRSAGAARAASCTIRMLNSDTARQEVNLDDETHDIASRKRTRPHSPLQSCEEERMSPISQPPCADNQNAVQLNHSGHDPRETEQLLVDDVHGQRLVATESDDSPGSFKNSNLNDVHLLSAASRVGRPMQRTKSSKVRLCTECTEIETRLVPISQMSSSP</sequence>
<organism evidence="2 3">
    <name type="scientific">Porphyridium purpureum</name>
    <name type="common">Red alga</name>
    <name type="synonym">Porphyridium cruentum</name>
    <dbReference type="NCBI Taxonomy" id="35688"/>
    <lineage>
        <taxon>Eukaryota</taxon>
        <taxon>Rhodophyta</taxon>
        <taxon>Bangiophyceae</taxon>
        <taxon>Porphyridiales</taxon>
        <taxon>Porphyridiaceae</taxon>
        <taxon>Porphyridium</taxon>
    </lineage>
</organism>
<gene>
    <name evidence="2" type="ORF">FVE85_6538</name>
</gene>
<evidence type="ECO:0000313" key="2">
    <source>
        <dbReference type="EMBL" id="KAA8498953.1"/>
    </source>
</evidence>
<protein>
    <submittedName>
        <fullName evidence="2">Uncharacterized protein</fullName>
    </submittedName>
</protein>
<reference evidence="3" key="1">
    <citation type="journal article" date="2019" name="Nat. Commun.">
        <title>Expansion of phycobilisome linker gene families in mesophilic red algae.</title>
        <authorList>
            <person name="Lee J."/>
            <person name="Kim D."/>
            <person name="Bhattacharya D."/>
            <person name="Yoon H.S."/>
        </authorList>
    </citation>
    <scope>NUCLEOTIDE SEQUENCE [LARGE SCALE GENOMIC DNA]</scope>
    <source>
        <strain evidence="3">CCMP 1328</strain>
    </source>
</reference>
<dbReference type="EMBL" id="VRMN01000001">
    <property type="protein sequence ID" value="KAA8498953.1"/>
    <property type="molecule type" value="Genomic_DNA"/>
</dbReference>
<name>A0A5J4Z7Z6_PORPP</name>
<comment type="caution">
    <text evidence="2">The sequence shown here is derived from an EMBL/GenBank/DDBJ whole genome shotgun (WGS) entry which is preliminary data.</text>
</comment>
<keyword evidence="3" id="KW-1185">Reference proteome</keyword>